<dbReference type="EMBL" id="CAKXZT010000067">
    <property type="protein sequence ID" value="CAH2396957.1"/>
    <property type="molecule type" value="Genomic_DNA"/>
</dbReference>
<sequence length="37" mass="4018">MRIGIIGATLVRMLRARPLLKAVTELAIPCRIATLDA</sequence>
<name>A0ABN8JFP0_9HYPH</name>
<dbReference type="Proteomes" id="UP001153050">
    <property type="component" value="Unassembled WGS sequence"/>
</dbReference>
<accession>A0ABN8JFP0</accession>
<protein>
    <recommendedName>
        <fullName evidence="3">Gfo/Idh/MocA family oxidoreductase</fullName>
    </recommendedName>
</protein>
<evidence type="ECO:0000313" key="2">
    <source>
        <dbReference type="Proteomes" id="UP001153050"/>
    </source>
</evidence>
<evidence type="ECO:0008006" key="3">
    <source>
        <dbReference type="Google" id="ProtNLM"/>
    </source>
</evidence>
<gene>
    <name evidence="1" type="ORF">MES5069_1590003</name>
</gene>
<organism evidence="1 2">
    <name type="scientific">Mesorhizobium escarrei</name>
    <dbReference type="NCBI Taxonomy" id="666018"/>
    <lineage>
        <taxon>Bacteria</taxon>
        <taxon>Pseudomonadati</taxon>
        <taxon>Pseudomonadota</taxon>
        <taxon>Alphaproteobacteria</taxon>
        <taxon>Hyphomicrobiales</taxon>
        <taxon>Phyllobacteriaceae</taxon>
        <taxon>Mesorhizobium</taxon>
    </lineage>
</organism>
<keyword evidence="2" id="KW-1185">Reference proteome</keyword>
<proteinExistence type="predicted"/>
<evidence type="ECO:0000313" key="1">
    <source>
        <dbReference type="EMBL" id="CAH2396957.1"/>
    </source>
</evidence>
<comment type="caution">
    <text evidence="1">The sequence shown here is derived from an EMBL/GenBank/DDBJ whole genome shotgun (WGS) entry which is preliminary data.</text>
</comment>
<reference evidence="1 2" key="1">
    <citation type="submission" date="2022-03" db="EMBL/GenBank/DDBJ databases">
        <authorList>
            <person name="Brunel B."/>
        </authorList>
    </citation>
    <scope>NUCLEOTIDE SEQUENCE [LARGE SCALE GENOMIC DNA]</scope>
    <source>
        <strain evidence="1">STM5069sample</strain>
    </source>
</reference>